<name>A0A9W4HDK4_PENOL</name>
<keyword evidence="1" id="KW-0812">Transmembrane</keyword>
<organism evidence="2 3">
    <name type="scientific">Penicillium olsonii</name>
    <dbReference type="NCBI Taxonomy" id="99116"/>
    <lineage>
        <taxon>Eukaryota</taxon>
        <taxon>Fungi</taxon>
        <taxon>Dikarya</taxon>
        <taxon>Ascomycota</taxon>
        <taxon>Pezizomycotina</taxon>
        <taxon>Eurotiomycetes</taxon>
        <taxon>Eurotiomycetidae</taxon>
        <taxon>Eurotiales</taxon>
        <taxon>Aspergillaceae</taxon>
        <taxon>Penicillium</taxon>
    </lineage>
</organism>
<evidence type="ECO:0000313" key="2">
    <source>
        <dbReference type="EMBL" id="CAG7976188.1"/>
    </source>
</evidence>
<dbReference type="EMBL" id="CAJVOS010000009">
    <property type="protein sequence ID" value="CAG7976188.1"/>
    <property type="molecule type" value="Genomic_DNA"/>
</dbReference>
<reference evidence="2" key="1">
    <citation type="submission" date="2021-07" db="EMBL/GenBank/DDBJ databases">
        <authorList>
            <person name="Branca A.L. A."/>
        </authorList>
    </citation>
    <scope>NUCLEOTIDE SEQUENCE</scope>
</reference>
<comment type="caution">
    <text evidence="2">The sequence shown here is derived from an EMBL/GenBank/DDBJ whole genome shotgun (WGS) entry which is preliminary data.</text>
</comment>
<evidence type="ECO:0000256" key="1">
    <source>
        <dbReference type="SAM" id="Phobius"/>
    </source>
</evidence>
<keyword evidence="1" id="KW-1133">Transmembrane helix</keyword>
<keyword evidence="1" id="KW-0472">Membrane</keyword>
<feature type="transmembrane region" description="Helical" evidence="1">
    <location>
        <begin position="39"/>
        <end position="57"/>
    </location>
</feature>
<sequence>MRRPQISEPKPLVVLSQSADDHDSDSEPKAPSNSWVEHFLFFLLVIPLTLSIFLLYSDATRWHLPDNLYVFVNTYRTSVQTAVQIFGAILAAIEVFAICRLINLTTRIRFTKAPVSLNVLGFWSALSTPTNNFCLPFWMIFATILFGNMSAIISALWTGALTPADAIGTHESTLLIPDWSNISLIKEYPGQIDKTGLTIRETKGYFTYSVGLGMLGSLLSSVNSASPIHGGVRDHPKLDNSRYNYHGRSYGVGASAGISDDNLVAVPHANNYTFNEVGLDASVDCIYNTSSLFRLQVLPQTTLYAARGLLPDNNLTEPEYSVYIGRGSDAIVAMGVAAYPSAYTAKRYMAITAGNYYKELNQVQCAVTFVPAMFNVSVDIQGRNISVNKVNASDSSQPIHDIDPHHNITHVVMRQLELIANDLTSYYRSTLGDAFNASISDYRTSVIGKNLSETQIVMKGMENAVTSLVDDLLVGYASAQLVVGEFSQTTHATVQVSALRVGSRAYVVTSAVITGLIALLVLGEGLRMRWWKGLPVFDYQDNRALIVAASRGGKAVAEYAEQLECKDLGRVPVIWRKGDDSWDHGEISFQPMLDYPKEDIEDAELDRHHAGWI</sequence>
<feature type="transmembrane region" description="Helical" evidence="1">
    <location>
        <begin position="77"/>
        <end position="102"/>
    </location>
</feature>
<dbReference type="AlphaFoldDB" id="A0A9W4HDK4"/>
<feature type="transmembrane region" description="Helical" evidence="1">
    <location>
        <begin position="505"/>
        <end position="522"/>
    </location>
</feature>
<dbReference type="OrthoDB" id="529273at2759"/>
<evidence type="ECO:0000313" key="3">
    <source>
        <dbReference type="Proteomes" id="UP001153618"/>
    </source>
</evidence>
<proteinExistence type="predicted"/>
<protein>
    <submittedName>
        <fullName evidence="2">Uncharacterized protein</fullName>
    </submittedName>
</protein>
<accession>A0A9W4HDK4</accession>
<gene>
    <name evidence="2" type="ORF">POLS_LOCUS1168</name>
</gene>
<feature type="transmembrane region" description="Helical" evidence="1">
    <location>
        <begin position="133"/>
        <end position="157"/>
    </location>
</feature>
<dbReference type="Proteomes" id="UP001153618">
    <property type="component" value="Unassembled WGS sequence"/>
</dbReference>
<keyword evidence="3" id="KW-1185">Reference proteome</keyword>